<dbReference type="SMART" id="SM00450">
    <property type="entry name" value="RHOD"/>
    <property type="match status" value="1"/>
</dbReference>
<dbReference type="Pfam" id="PF00581">
    <property type="entry name" value="Rhodanese"/>
    <property type="match status" value="1"/>
</dbReference>
<gene>
    <name evidence="2" type="ORF">CVLEPA_LOCUS32092</name>
</gene>
<evidence type="ECO:0000259" key="1">
    <source>
        <dbReference type="PROSITE" id="PS50206"/>
    </source>
</evidence>
<dbReference type="InterPro" id="IPR001763">
    <property type="entry name" value="Rhodanese-like_dom"/>
</dbReference>
<protein>
    <recommendedName>
        <fullName evidence="1">Rhodanese domain-containing protein</fullName>
    </recommendedName>
</protein>
<dbReference type="PANTHER" id="PTHR44086:SF14">
    <property type="entry name" value="RHODANESE DOMAIN-CONTAINING PROTEIN"/>
    <property type="match status" value="1"/>
</dbReference>
<dbReference type="EMBL" id="CAWYQH010000174">
    <property type="protein sequence ID" value="CAK8698674.1"/>
    <property type="molecule type" value="Genomic_DNA"/>
</dbReference>
<sequence length="137" mass="15614">MNSAIASSLEARAESCNIPLDEFSDIVNSGDLPIIDVREHDEVKVVRVDAKKFVNIPVKQFEVALRMDEEAFMSRYHIPKPKFTDQMVLICRSGRRSKIAIEIARAHNYSNVRHYDEGTNGWVKVYPHRTVSVPTAE</sequence>
<evidence type="ECO:0000313" key="2">
    <source>
        <dbReference type="EMBL" id="CAK8698674.1"/>
    </source>
</evidence>
<organism evidence="2 3">
    <name type="scientific">Clavelina lepadiformis</name>
    <name type="common">Light-bulb sea squirt</name>
    <name type="synonym">Ascidia lepadiformis</name>
    <dbReference type="NCBI Taxonomy" id="159417"/>
    <lineage>
        <taxon>Eukaryota</taxon>
        <taxon>Metazoa</taxon>
        <taxon>Chordata</taxon>
        <taxon>Tunicata</taxon>
        <taxon>Ascidiacea</taxon>
        <taxon>Aplousobranchia</taxon>
        <taxon>Clavelinidae</taxon>
        <taxon>Clavelina</taxon>
    </lineage>
</organism>
<dbReference type="Gene3D" id="3.40.250.10">
    <property type="entry name" value="Rhodanese-like domain"/>
    <property type="match status" value="1"/>
</dbReference>
<comment type="caution">
    <text evidence="2">The sequence shown here is derived from an EMBL/GenBank/DDBJ whole genome shotgun (WGS) entry which is preliminary data.</text>
</comment>
<keyword evidence="3" id="KW-1185">Reference proteome</keyword>
<reference evidence="2 3" key="1">
    <citation type="submission" date="2024-02" db="EMBL/GenBank/DDBJ databases">
        <authorList>
            <person name="Daric V."/>
            <person name="Darras S."/>
        </authorList>
    </citation>
    <scope>NUCLEOTIDE SEQUENCE [LARGE SCALE GENOMIC DNA]</scope>
</reference>
<dbReference type="InterPro" id="IPR036873">
    <property type="entry name" value="Rhodanese-like_dom_sf"/>
</dbReference>
<evidence type="ECO:0000313" key="3">
    <source>
        <dbReference type="Proteomes" id="UP001642483"/>
    </source>
</evidence>
<name>A0ABP0H6P3_CLALP</name>
<feature type="domain" description="Rhodanese" evidence="1">
    <location>
        <begin position="28"/>
        <end position="131"/>
    </location>
</feature>
<accession>A0ABP0H6P3</accession>
<dbReference type="SUPFAM" id="SSF52821">
    <property type="entry name" value="Rhodanese/Cell cycle control phosphatase"/>
    <property type="match status" value="1"/>
</dbReference>
<dbReference type="PROSITE" id="PS50206">
    <property type="entry name" value="RHODANESE_3"/>
    <property type="match status" value="1"/>
</dbReference>
<proteinExistence type="predicted"/>
<dbReference type="PANTHER" id="PTHR44086">
    <property type="entry name" value="THIOSULFATE SULFURTRANSFERASE RDL2, MITOCHONDRIAL-RELATED"/>
    <property type="match status" value="1"/>
</dbReference>
<dbReference type="Proteomes" id="UP001642483">
    <property type="component" value="Unassembled WGS sequence"/>
</dbReference>